<accession>A0AAN8WTK6</accession>
<feature type="coiled-coil region" evidence="1">
    <location>
        <begin position="71"/>
        <end position="154"/>
    </location>
</feature>
<sequence>MLQLSLQFSCHIVAFLPVYLKWALLVLETRLLPTNHQNLMLLAEKGSSEKLASQIIQPIEREELEECENFLTRIRTKNTEKRKNLDRLTQTLDVCRCASELMENELMPCLSEIQQIKNNIKELKTGISQHEASRRTLMEKSEDHNMKIQQLQEIFLSKQAKISQMRVTWNGKIEGLKGENKLLIMSLENIMQSKTEDEIVAPDIVNEQNEQDKSVLENYNKILCA</sequence>
<dbReference type="Gene3D" id="1.10.287.1490">
    <property type="match status" value="1"/>
</dbReference>
<gene>
    <name evidence="2" type="ORF">SK128_017719</name>
</gene>
<feature type="non-terminal residue" evidence="2">
    <location>
        <position position="225"/>
    </location>
</feature>
<organism evidence="2 3">
    <name type="scientific">Halocaridina rubra</name>
    <name type="common">Hawaiian red shrimp</name>
    <dbReference type="NCBI Taxonomy" id="373956"/>
    <lineage>
        <taxon>Eukaryota</taxon>
        <taxon>Metazoa</taxon>
        <taxon>Ecdysozoa</taxon>
        <taxon>Arthropoda</taxon>
        <taxon>Crustacea</taxon>
        <taxon>Multicrustacea</taxon>
        <taxon>Malacostraca</taxon>
        <taxon>Eumalacostraca</taxon>
        <taxon>Eucarida</taxon>
        <taxon>Decapoda</taxon>
        <taxon>Pleocyemata</taxon>
        <taxon>Caridea</taxon>
        <taxon>Atyoidea</taxon>
        <taxon>Atyidae</taxon>
        <taxon>Halocaridina</taxon>
    </lineage>
</organism>
<protein>
    <submittedName>
        <fullName evidence="2">Uncharacterized protein</fullName>
    </submittedName>
</protein>
<comment type="caution">
    <text evidence="2">The sequence shown here is derived from an EMBL/GenBank/DDBJ whole genome shotgun (WGS) entry which is preliminary data.</text>
</comment>
<evidence type="ECO:0000256" key="1">
    <source>
        <dbReference type="SAM" id="Coils"/>
    </source>
</evidence>
<keyword evidence="3" id="KW-1185">Reference proteome</keyword>
<reference evidence="2 3" key="1">
    <citation type="submission" date="2023-11" db="EMBL/GenBank/DDBJ databases">
        <title>Halocaridina rubra genome assembly.</title>
        <authorList>
            <person name="Smith C."/>
        </authorList>
    </citation>
    <scope>NUCLEOTIDE SEQUENCE [LARGE SCALE GENOMIC DNA]</scope>
    <source>
        <strain evidence="2">EP-1</strain>
        <tissue evidence="2">Whole</tissue>
    </source>
</reference>
<name>A0AAN8WTK6_HALRR</name>
<evidence type="ECO:0000313" key="3">
    <source>
        <dbReference type="Proteomes" id="UP001381693"/>
    </source>
</evidence>
<keyword evidence="1" id="KW-0175">Coiled coil</keyword>
<dbReference type="EMBL" id="JAXCGZ010019444">
    <property type="protein sequence ID" value="KAK7066094.1"/>
    <property type="molecule type" value="Genomic_DNA"/>
</dbReference>
<evidence type="ECO:0000313" key="2">
    <source>
        <dbReference type="EMBL" id="KAK7066094.1"/>
    </source>
</evidence>
<dbReference type="Proteomes" id="UP001381693">
    <property type="component" value="Unassembled WGS sequence"/>
</dbReference>
<dbReference type="AlphaFoldDB" id="A0AAN8WTK6"/>
<proteinExistence type="predicted"/>